<evidence type="ECO:0000313" key="2">
    <source>
        <dbReference type="WBParaSite" id="nRc.2.0.1.t11702-RA"/>
    </source>
</evidence>
<dbReference type="AlphaFoldDB" id="A0A915ICS7"/>
<accession>A0A915ICS7</accession>
<name>A0A915ICS7_ROMCU</name>
<proteinExistence type="predicted"/>
<keyword evidence="1" id="KW-1185">Reference proteome</keyword>
<reference evidence="2" key="1">
    <citation type="submission" date="2022-11" db="UniProtKB">
        <authorList>
            <consortium name="WormBaseParasite"/>
        </authorList>
    </citation>
    <scope>IDENTIFICATION</scope>
</reference>
<protein>
    <submittedName>
        <fullName evidence="2">Uncharacterized protein</fullName>
    </submittedName>
</protein>
<dbReference type="WBParaSite" id="nRc.2.0.1.t11702-RA">
    <property type="protein sequence ID" value="nRc.2.0.1.t11702-RA"/>
    <property type="gene ID" value="nRc.2.0.1.g11702"/>
</dbReference>
<sequence>MVPDEFQEISVGIDGTENDFADPILAQEKSWEQRPANRRKHLAECTQYKDNPYCYLRFYFRQIAVRVP</sequence>
<dbReference type="Proteomes" id="UP000887565">
    <property type="component" value="Unplaced"/>
</dbReference>
<evidence type="ECO:0000313" key="1">
    <source>
        <dbReference type="Proteomes" id="UP000887565"/>
    </source>
</evidence>
<organism evidence="1 2">
    <name type="scientific">Romanomermis culicivorax</name>
    <name type="common">Nematode worm</name>
    <dbReference type="NCBI Taxonomy" id="13658"/>
    <lineage>
        <taxon>Eukaryota</taxon>
        <taxon>Metazoa</taxon>
        <taxon>Ecdysozoa</taxon>
        <taxon>Nematoda</taxon>
        <taxon>Enoplea</taxon>
        <taxon>Dorylaimia</taxon>
        <taxon>Mermithida</taxon>
        <taxon>Mermithoidea</taxon>
        <taxon>Mermithidae</taxon>
        <taxon>Romanomermis</taxon>
    </lineage>
</organism>